<sequence length="689" mass="78580">MNKKIAIIGYGKDAVDTYGKQITALFSNNLSIEKFYIDEPNVRKVINADLILVQSYYILRKVKPYLNLESKIVIANRTISKTGFNKIMNIPKGSHVWLLDESMEMSIEMVCLLYELGIRHVEITPMYPGIDRDVSGKNLILLGKSACNTKGAKQIINIGHSLLDIITILDIGEKLNLLYILQNQNIRMGYKEIVSKNFGLSYVIGQTNRFGSELKVLLQVLDDGIIGIDPEGKIYTYNEGAEEIIGINKNNALGKDIAELFPNLPFDMVLKNIHPLTERLIKINGYDVVLSAHPLVNSGILYGVVVIIKKFNDIEKKQYRFRAQIIGQGYRAKYTFDDILGESEIIKKYKKIARRMADSDSSILITGESGTGKELFAQAIHNSSSRKNYPFVAVNCAAITESLLESELFGYEEGAFTGARKGGKPGLFELAHKGTLFLDEIGEMPLNLQTKLLRVLQEREVMRIGGSGLIKVDIRIISVTNRNLRNMISQGKFRKDLYYRLSVLPLNLPPLRDRRDDIIPLFNEIKSQLNVNFTLTKSAENALIHHNWNGNVRELKNYIEYFTSLGIKTIDLEDLPFYREKSHKSIFNSNEEIIFKKFLSEIDKDVEKYIFLLSELDRGYKNKKRMGRRSLYKIARQKNIFLSEQEIRVMLIELEKNLMIKINRGRGGSVITNFGEKVLNYLKDNSMKL</sequence>
<dbReference type="PANTHER" id="PTHR32071">
    <property type="entry name" value="TRANSCRIPTIONAL REGULATORY PROTEIN"/>
    <property type="match status" value="1"/>
</dbReference>
<dbReference type="SMART" id="SM00382">
    <property type="entry name" value="AAA"/>
    <property type="match status" value="1"/>
</dbReference>
<dbReference type="EMBL" id="JAJJPB010000014">
    <property type="protein sequence ID" value="MCC9295492.1"/>
    <property type="molecule type" value="Genomic_DNA"/>
</dbReference>
<dbReference type="InterPro" id="IPR058031">
    <property type="entry name" value="AAA_lid_NorR"/>
</dbReference>
<accession>A0ABS8N6S2</accession>
<keyword evidence="1" id="KW-0547">Nucleotide-binding</keyword>
<dbReference type="CDD" id="cd00009">
    <property type="entry name" value="AAA"/>
    <property type="match status" value="1"/>
</dbReference>
<proteinExistence type="predicted"/>
<gene>
    <name evidence="5" type="ORF">LN736_11550</name>
</gene>
<dbReference type="InterPro" id="IPR002078">
    <property type="entry name" value="Sigma_54_int"/>
</dbReference>
<reference evidence="5" key="1">
    <citation type="submission" date="2021-11" db="EMBL/GenBank/DDBJ databases">
        <authorList>
            <person name="Qingchun L."/>
            <person name="Dong Z."/>
            <person name="Zongwei Q."/>
            <person name="Jia Z."/>
            <person name="Duotao L."/>
        </authorList>
    </citation>
    <scope>NUCLEOTIDE SEQUENCE</scope>
    <source>
        <strain evidence="5">WLY-B-L2</strain>
    </source>
</reference>
<dbReference type="Gene3D" id="1.10.8.60">
    <property type="match status" value="1"/>
</dbReference>
<dbReference type="InterPro" id="IPR000014">
    <property type="entry name" value="PAS"/>
</dbReference>
<comment type="caution">
    <text evidence="5">The sequence shown here is derived from an EMBL/GenBank/DDBJ whole genome shotgun (WGS) entry which is preliminary data.</text>
</comment>
<dbReference type="PROSITE" id="PS00676">
    <property type="entry name" value="SIGMA54_INTERACT_2"/>
    <property type="match status" value="1"/>
</dbReference>
<dbReference type="PROSITE" id="PS00675">
    <property type="entry name" value="SIGMA54_INTERACT_1"/>
    <property type="match status" value="1"/>
</dbReference>
<keyword evidence="6" id="KW-1185">Reference proteome</keyword>
<dbReference type="PANTHER" id="PTHR32071:SF57">
    <property type="entry name" value="C4-DICARBOXYLATE TRANSPORT TRANSCRIPTIONAL REGULATORY PROTEIN DCTD"/>
    <property type="match status" value="1"/>
</dbReference>
<keyword evidence="2" id="KW-0067">ATP-binding</keyword>
<dbReference type="SMART" id="SM00091">
    <property type="entry name" value="PAS"/>
    <property type="match status" value="1"/>
</dbReference>
<dbReference type="PROSITE" id="PS50112">
    <property type="entry name" value="PAS"/>
    <property type="match status" value="1"/>
</dbReference>
<dbReference type="InterPro" id="IPR027417">
    <property type="entry name" value="P-loop_NTPase"/>
</dbReference>
<dbReference type="InterPro" id="IPR003593">
    <property type="entry name" value="AAA+_ATPase"/>
</dbReference>
<name>A0ABS8N6S2_9CLOT</name>
<dbReference type="InterPro" id="IPR025943">
    <property type="entry name" value="Sigma_54_int_dom_ATP-bd_2"/>
</dbReference>
<dbReference type="RefSeq" id="WP_150358427.1">
    <property type="nucleotide sequence ID" value="NZ_JAJJPB010000014.1"/>
</dbReference>
<evidence type="ECO:0000256" key="1">
    <source>
        <dbReference type="ARBA" id="ARBA00022741"/>
    </source>
</evidence>
<dbReference type="Gene3D" id="1.10.10.10">
    <property type="entry name" value="Winged helix-like DNA-binding domain superfamily/Winged helix DNA-binding domain"/>
    <property type="match status" value="1"/>
</dbReference>
<dbReference type="InterPro" id="IPR025662">
    <property type="entry name" value="Sigma_54_int_dom_ATP-bd_1"/>
</dbReference>
<dbReference type="Gene3D" id="3.30.450.20">
    <property type="entry name" value="PAS domain"/>
    <property type="match status" value="1"/>
</dbReference>
<evidence type="ECO:0000259" key="4">
    <source>
        <dbReference type="PROSITE" id="PS50112"/>
    </source>
</evidence>
<dbReference type="InterPro" id="IPR035965">
    <property type="entry name" value="PAS-like_dom_sf"/>
</dbReference>
<dbReference type="SUPFAM" id="SSF55785">
    <property type="entry name" value="PYP-like sensor domain (PAS domain)"/>
    <property type="match status" value="1"/>
</dbReference>
<organism evidence="5 6">
    <name type="scientific">Clostridium aromativorans</name>
    <dbReference type="NCBI Taxonomy" id="2836848"/>
    <lineage>
        <taxon>Bacteria</taxon>
        <taxon>Bacillati</taxon>
        <taxon>Bacillota</taxon>
        <taxon>Clostridia</taxon>
        <taxon>Eubacteriales</taxon>
        <taxon>Clostridiaceae</taxon>
        <taxon>Clostridium</taxon>
    </lineage>
</organism>
<dbReference type="SUPFAM" id="SSF52540">
    <property type="entry name" value="P-loop containing nucleoside triphosphate hydrolases"/>
    <property type="match status" value="1"/>
</dbReference>
<dbReference type="Gene3D" id="3.40.50.300">
    <property type="entry name" value="P-loop containing nucleotide triphosphate hydrolases"/>
    <property type="match status" value="1"/>
</dbReference>
<dbReference type="Pfam" id="PF25601">
    <property type="entry name" value="AAA_lid_14"/>
    <property type="match status" value="1"/>
</dbReference>
<feature type="domain" description="Sigma-54 factor interaction" evidence="3">
    <location>
        <begin position="339"/>
        <end position="564"/>
    </location>
</feature>
<protein>
    <submittedName>
        <fullName evidence="5">Sigma 54-interacting transcriptional regulator</fullName>
    </submittedName>
</protein>
<evidence type="ECO:0000259" key="3">
    <source>
        <dbReference type="PROSITE" id="PS50045"/>
    </source>
</evidence>
<evidence type="ECO:0000256" key="2">
    <source>
        <dbReference type="ARBA" id="ARBA00022840"/>
    </source>
</evidence>
<evidence type="ECO:0000313" key="6">
    <source>
        <dbReference type="Proteomes" id="UP001165422"/>
    </source>
</evidence>
<evidence type="ECO:0000313" key="5">
    <source>
        <dbReference type="EMBL" id="MCC9295492.1"/>
    </source>
</evidence>
<dbReference type="Pfam" id="PF13426">
    <property type="entry name" value="PAS_9"/>
    <property type="match status" value="1"/>
</dbReference>
<dbReference type="CDD" id="cd00130">
    <property type="entry name" value="PAS"/>
    <property type="match status" value="1"/>
</dbReference>
<dbReference type="Pfam" id="PF00158">
    <property type="entry name" value="Sigma54_activat"/>
    <property type="match status" value="1"/>
</dbReference>
<dbReference type="PROSITE" id="PS50045">
    <property type="entry name" value="SIGMA54_INTERACT_4"/>
    <property type="match status" value="1"/>
</dbReference>
<dbReference type="InterPro" id="IPR036388">
    <property type="entry name" value="WH-like_DNA-bd_sf"/>
</dbReference>
<dbReference type="Proteomes" id="UP001165422">
    <property type="component" value="Unassembled WGS sequence"/>
</dbReference>
<feature type="domain" description="PAS" evidence="4">
    <location>
        <begin position="210"/>
        <end position="275"/>
    </location>
</feature>